<evidence type="ECO:0008006" key="4">
    <source>
        <dbReference type="Google" id="ProtNLM"/>
    </source>
</evidence>
<proteinExistence type="predicted"/>
<dbReference type="Proteomes" id="UP000191820">
    <property type="component" value="Chromosome"/>
</dbReference>
<dbReference type="EMBL" id="CP020472">
    <property type="protein sequence ID" value="ARD23737.1"/>
    <property type="molecule type" value="Genomic_DNA"/>
</dbReference>
<protein>
    <recommendedName>
        <fullName evidence="4">Nuclear transport factor 2 family protein</fullName>
    </recommendedName>
</protein>
<accession>A0ABN4YME5</accession>
<gene>
    <name evidence="2" type="ORF">SJ2017_3488</name>
</gene>
<name>A0ABN4YME5_9GAMM</name>
<keyword evidence="3" id="KW-1185">Reference proteome</keyword>
<evidence type="ECO:0000313" key="3">
    <source>
        <dbReference type="Proteomes" id="UP000191820"/>
    </source>
</evidence>
<keyword evidence="1" id="KW-0732">Signal</keyword>
<feature type="signal peptide" evidence="1">
    <location>
        <begin position="1"/>
        <end position="22"/>
    </location>
</feature>
<feature type="chain" id="PRO_5046097846" description="Nuclear transport factor 2 family protein" evidence="1">
    <location>
        <begin position="23"/>
        <end position="147"/>
    </location>
</feature>
<reference evidence="2 3" key="1">
    <citation type="submission" date="2017-03" db="EMBL/GenBank/DDBJ databases">
        <title>Genome sequencing of Shewanella japonica KCTC 22435.</title>
        <authorList>
            <person name="Kim K.M."/>
        </authorList>
    </citation>
    <scope>NUCLEOTIDE SEQUENCE [LARGE SCALE GENOMIC DNA]</scope>
    <source>
        <strain evidence="2 3">KCTC 22435</strain>
    </source>
</reference>
<evidence type="ECO:0000313" key="2">
    <source>
        <dbReference type="EMBL" id="ARD23737.1"/>
    </source>
</evidence>
<sequence length="147" mass="17341">MKIRCVLLSLMLSLGLSFSASALERFAGIEDGSDENLKAVCQDYMVNSFLKNDPELFFHLLPKSLSSREEKLEKKWYEGHLKRFGSEPLYEYDVFEMDEKITEKMYKGNNIKRIKIRYKAGKMEKVRRSSCGFELFEDNRWYLAQKP</sequence>
<evidence type="ECO:0000256" key="1">
    <source>
        <dbReference type="SAM" id="SignalP"/>
    </source>
</evidence>
<organism evidence="2 3">
    <name type="scientific">Shewanella japonica</name>
    <dbReference type="NCBI Taxonomy" id="93973"/>
    <lineage>
        <taxon>Bacteria</taxon>
        <taxon>Pseudomonadati</taxon>
        <taxon>Pseudomonadota</taxon>
        <taxon>Gammaproteobacteria</taxon>
        <taxon>Alteromonadales</taxon>
        <taxon>Shewanellaceae</taxon>
        <taxon>Shewanella</taxon>
    </lineage>
</organism>